<dbReference type="CDD" id="cd24054">
    <property type="entry name" value="ASKHA_NBD_AaPPX-GppA_MtPPX2-like"/>
    <property type="match status" value="1"/>
</dbReference>
<dbReference type="PANTHER" id="PTHR30005:SF0">
    <property type="entry name" value="RETROGRADE REGULATION PROTEIN 2"/>
    <property type="match status" value="1"/>
</dbReference>
<dbReference type="PANTHER" id="PTHR30005">
    <property type="entry name" value="EXOPOLYPHOSPHATASE"/>
    <property type="match status" value="1"/>
</dbReference>
<dbReference type="InterPro" id="IPR003695">
    <property type="entry name" value="Ppx_GppA_N"/>
</dbReference>
<feature type="domain" description="Ppx/GppA phosphatase N-terminal" evidence="2">
    <location>
        <begin position="61"/>
        <end position="356"/>
    </location>
</feature>
<reference evidence="3 4" key="1">
    <citation type="submission" date="2017-01" db="EMBL/GenBank/DDBJ databases">
        <authorList>
            <person name="Varghese N."/>
            <person name="Submissions S."/>
        </authorList>
    </citation>
    <scope>NUCLEOTIDE SEQUENCE [LARGE SCALE GENOMIC DNA]</scope>
    <source>
        <strain evidence="3 4">ATCC 35905</strain>
    </source>
</reference>
<gene>
    <name evidence="3" type="ORF">SAMN05421828_13010</name>
</gene>
<evidence type="ECO:0000256" key="1">
    <source>
        <dbReference type="SAM" id="MobiDB-lite"/>
    </source>
</evidence>
<dbReference type="InterPro" id="IPR050273">
    <property type="entry name" value="GppA/Ppx_hydrolase"/>
</dbReference>
<feature type="compositionally biased region" description="Basic and acidic residues" evidence="1">
    <location>
        <begin position="20"/>
        <end position="36"/>
    </location>
</feature>
<dbReference type="Proteomes" id="UP000186308">
    <property type="component" value="Unassembled WGS sequence"/>
</dbReference>
<dbReference type="AlphaFoldDB" id="A0A8G2CNB7"/>
<evidence type="ECO:0000313" key="3">
    <source>
        <dbReference type="EMBL" id="SIR41294.1"/>
    </source>
</evidence>
<dbReference type="GO" id="GO:0016462">
    <property type="term" value="F:pyrophosphatase activity"/>
    <property type="evidence" value="ECO:0007669"/>
    <property type="project" value="TreeGrafter"/>
</dbReference>
<evidence type="ECO:0000259" key="2">
    <source>
        <dbReference type="Pfam" id="PF02541"/>
    </source>
</evidence>
<protein>
    <submittedName>
        <fullName evidence="3">Exopolyphosphatase / guanosine-5'-triphosphate,3'-diphosphate pyrophosphatase</fullName>
    </submittedName>
</protein>
<organism evidence="3 4">
    <name type="scientific">Acidiphilium rubrum</name>
    <dbReference type="NCBI Taxonomy" id="526"/>
    <lineage>
        <taxon>Bacteria</taxon>
        <taxon>Pseudomonadati</taxon>
        <taxon>Pseudomonadota</taxon>
        <taxon>Alphaproteobacteria</taxon>
        <taxon>Acetobacterales</taxon>
        <taxon>Acidocellaceae</taxon>
        <taxon>Acidiphilium</taxon>
    </lineage>
</organism>
<name>A0A8G2CNB7_ACIRU</name>
<dbReference type="Pfam" id="PF02541">
    <property type="entry name" value="Ppx-GppA"/>
    <property type="match status" value="1"/>
</dbReference>
<dbReference type="EMBL" id="FTNE01000030">
    <property type="protein sequence ID" value="SIR41294.1"/>
    <property type="molecule type" value="Genomic_DNA"/>
</dbReference>
<keyword evidence="4" id="KW-1185">Reference proteome</keyword>
<dbReference type="SUPFAM" id="SSF53067">
    <property type="entry name" value="Actin-like ATPase domain"/>
    <property type="match status" value="2"/>
</dbReference>
<comment type="caution">
    <text evidence="3">The sequence shown here is derived from an EMBL/GenBank/DDBJ whole genome shotgun (WGS) entry which is preliminary data.</text>
</comment>
<sequence length="368" mass="39384">MKTMASDFALSTQPALGRTSPDRRSATSRVPNERRARPPAYAAIDLGTNNCRMLVGVPSGGGFHVLDSFSRVVRLGEGLYRSGTLSDAAMDRAIDALSICAERLRRWQVSDIRAIATEACRQAENGAAFIARARAATGLPIETISPREEVGLAMESCASLINQAERRALLFDIGGGSTEIAWVRVPGSAGAADRSLPQLIGYHTIPVGVVTLSERCAGWCESEAGFAAVVEEIKALLRPFEQIHRIGQEIRQGGVRLVGTSGTVTTIAGIALNLDRYRRGAIDGAVLPREQVASGLAAIRALGRTGLAEHPCIGPDRVDFVLPGCAIFAAIEEMWPASDLAVADRGLREGMLMRLIRTARARSRPYQV</sequence>
<dbReference type="Gene3D" id="3.30.420.40">
    <property type="match status" value="1"/>
</dbReference>
<proteinExistence type="predicted"/>
<dbReference type="InterPro" id="IPR043129">
    <property type="entry name" value="ATPase_NBD"/>
</dbReference>
<feature type="region of interest" description="Disordered" evidence="1">
    <location>
        <begin position="1"/>
        <end position="38"/>
    </location>
</feature>
<evidence type="ECO:0000313" key="4">
    <source>
        <dbReference type="Proteomes" id="UP000186308"/>
    </source>
</evidence>
<accession>A0A8G2CNB7</accession>
<dbReference type="Gene3D" id="3.30.420.150">
    <property type="entry name" value="Exopolyphosphatase. Domain 2"/>
    <property type="match status" value="1"/>
</dbReference>